<reference evidence="1 2" key="1">
    <citation type="submission" date="2016-12" db="EMBL/GenBank/DDBJ databases">
        <title>The genomes of Aspergillus section Nigri reveals drivers in fungal speciation.</title>
        <authorList>
            <consortium name="DOE Joint Genome Institute"/>
            <person name="Vesth T.C."/>
            <person name="Nybo J."/>
            <person name="Theobald S."/>
            <person name="Brandl J."/>
            <person name="Frisvad J.C."/>
            <person name="Nielsen K.F."/>
            <person name="Lyhne E.K."/>
            <person name="Kogle M.E."/>
            <person name="Kuo A."/>
            <person name="Riley R."/>
            <person name="Clum A."/>
            <person name="Nolan M."/>
            <person name="Lipzen A."/>
            <person name="Salamov A."/>
            <person name="Henrissat B."/>
            <person name="Wiebenga A."/>
            <person name="De Vries R.P."/>
            <person name="Grigoriev I.V."/>
            <person name="Mortensen U.H."/>
            <person name="Andersen M.R."/>
            <person name="Baker S.E."/>
        </authorList>
    </citation>
    <scope>NUCLEOTIDE SEQUENCE [LARGE SCALE GENOMIC DNA]</scope>
    <source>
        <strain evidence="1 2">JOP 1030-1</strain>
    </source>
</reference>
<name>A0A318Z3Z8_9EURO</name>
<protein>
    <submittedName>
        <fullName evidence="1">Uncharacterized protein</fullName>
    </submittedName>
</protein>
<dbReference type="EMBL" id="KZ821259">
    <property type="protein sequence ID" value="PYH41806.1"/>
    <property type="molecule type" value="Genomic_DNA"/>
</dbReference>
<proteinExistence type="predicted"/>
<dbReference type="RefSeq" id="XP_025427788.1">
    <property type="nucleotide sequence ID" value="XM_025570679.1"/>
</dbReference>
<accession>A0A318Z3Z8</accession>
<keyword evidence="2" id="KW-1185">Reference proteome</keyword>
<organism evidence="1 2">
    <name type="scientific">Aspergillus saccharolyticus JOP 1030-1</name>
    <dbReference type="NCBI Taxonomy" id="1450539"/>
    <lineage>
        <taxon>Eukaryota</taxon>
        <taxon>Fungi</taxon>
        <taxon>Dikarya</taxon>
        <taxon>Ascomycota</taxon>
        <taxon>Pezizomycotina</taxon>
        <taxon>Eurotiomycetes</taxon>
        <taxon>Eurotiomycetidae</taxon>
        <taxon>Eurotiales</taxon>
        <taxon>Aspergillaceae</taxon>
        <taxon>Aspergillus</taxon>
        <taxon>Aspergillus subgen. Circumdati</taxon>
    </lineage>
</organism>
<sequence length="127" mass="13922">MPLAFITPLTPSGMRYAQAATLTGSVACKTSLLSDWSASSEVSATNTRPSSFIVSTRAGTTFYRRFKSVTSGTNERATYNKTNTYQETRATYQSHEVVALCYSGRILNRHRSSSAAVNVRKCFDITS</sequence>
<dbReference type="AlphaFoldDB" id="A0A318Z3Z8"/>
<evidence type="ECO:0000313" key="2">
    <source>
        <dbReference type="Proteomes" id="UP000248349"/>
    </source>
</evidence>
<evidence type="ECO:0000313" key="1">
    <source>
        <dbReference type="EMBL" id="PYH41806.1"/>
    </source>
</evidence>
<gene>
    <name evidence="1" type="ORF">BP01DRAFT_158457</name>
</gene>
<dbReference type="Proteomes" id="UP000248349">
    <property type="component" value="Unassembled WGS sequence"/>
</dbReference>
<dbReference type="GeneID" id="37071907"/>